<reference evidence="1 2" key="2">
    <citation type="submission" date="2015-01" db="EMBL/GenBank/DDBJ databases">
        <title>Genome sequence of a Bifidobacterium animalis strain.</title>
        <authorList>
            <person name="Bogovic-Matijasic B."/>
            <person name="Hacin B."/>
            <person name="Citar M."/>
            <person name="Svigelj K."/>
            <person name="Stempelj M."/>
            <person name="Rogelj I."/>
        </authorList>
    </citation>
    <scope>NUCLEOTIDE SEQUENCE [LARGE SCALE GENOMIC DNA]</scope>
    <source>
        <strain evidence="1 2">IM386</strain>
    </source>
</reference>
<accession>A0AAV2W2E7</accession>
<evidence type="ECO:0000313" key="1">
    <source>
        <dbReference type="EMBL" id="CDI66799.1"/>
    </source>
</evidence>
<protein>
    <submittedName>
        <fullName evidence="1">Uncharacterized protein</fullName>
    </submittedName>
</protein>
<comment type="caution">
    <text evidence="1">The sequence shown here is derived from an EMBL/GenBank/DDBJ whole genome shotgun (WGS) entry which is preliminary data.</text>
</comment>
<evidence type="ECO:0000313" key="2">
    <source>
        <dbReference type="Proteomes" id="UP000035645"/>
    </source>
</evidence>
<sequence>MVSVANDAVITVYDAPFTDRSNFTLQWFTPEPDASLTLEGEVPQAIAQCTSGTYAVSQDTTATNLYRIDNPRSGRKVASVASLSVPKIDLPQVVGAAPCINDELSLLGTSPSPAYKEDIKLWNLIKWNVKTHKLTSAEVIDFAKDVMRSQDDNTMRYGAGLTVGDQLTVFLESGAIETVNTTTSHIDHQHFHLPDSLGNDSLPLLKTLLAKGTGGFATVIAVPEDGRNRCKIFVYKLYESDIQNLDSVYAIDTDGRLNEMLSGTTDYLPTDFAPNPRMHWKAPDAN</sequence>
<name>A0AAV2W2E7_9BIFI</name>
<dbReference type="EMBL" id="CBUQ010000002">
    <property type="protein sequence ID" value="CDI66799.1"/>
    <property type="molecule type" value="Genomic_DNA"/>
</dbReference>
<dbReference type="Proteomes" id="UP000035645">
    <property type="component" value="Unassembled WGS sequence"/>
</dbReference>
<proteinExistence type="predicted"/>
<gene>
    <name evidence="1" type="ORF">BANIM336_00097</name>
</gene>
<reference evidence="1 2" key="1">
    <citation type="submission" date="2013-10" db="EMBL/GenBank/DDBJ databases">
        <authorList>
            <person name="Manrique M."/>
        </authorList>
    </citation>
    <scope>NUCLEOTIDE SEQUENCE [LARGE SCALE GENOMIC DNA]</scope>
    <source>
        <strain evidence="1 2">IM386</strain>
    </source>
</reference>
<dbReference type="AlphaFoldDB" id="A0AAV2W2E7"/>
<organism evidence="1 2">
    <name type="scientific">Bifidobacterium animalis subsp. animalis IM386</name>
    <dbReference type="NCBI Taxonomy" id="1402194"/>
    <lineage>
        <taxon>Bacteria</taxon>
        <taxon>Bacillati</taxon>
        <taxon>Actinomycetota</taxon>
        <taxon>Actinomycetes</taxon>
        <taxon>Bifidobacteriales</taxon>
        <taxon>Bifidobacteriaceae</taxon>
        <taxon>Bifidobacterium</taxon>
    </lineage>
</organism>